<dbReference type="EMBL" id="CP009313">
    <property type="protein sequence ID" value="AJE41780.1"/>
    <property type="molecule type" value="Genomic_DNA"/>
</dbReference>
<organism evidence="3 4">
    <name type="scientific">Streptomyces nodosus</name>
    <dbReference type="NCBI Taxonomy" id="40318"/>
    <lineage>
        <taxon>Bacteria</taxon>
        <taxon>Bacillati</taxon>
        <taxon>Actinomycetota</taxon>
        <taxon>Actinomycetes</taxon>
        <taxon>Kitasatosporales</taxon>
        <taxon>Streptomycetaceae</taxon>
        <taxon>Streptomyces</taxon>
    </lineage>
</organism>
<keyword evidence="4" id="KW-1185">Reference proteome</keyword>
<protein>
    <recommendedName>
        <fullName evidence="2">DUF4232 domain-containing protein</fullName>
    </recommendedName>
</protein>
<dbReference type="HOGENOM" id="CLU_1554368_0_0_11"/>
<dbReference type="InterPro" id="IPR025326">
    <property type="entry name" value="DUF4232"/>
</dbReference>
<reference evidence="3 4" key="2">
    <citation type="journal article" date="2016" name="Appl. Microbiol. Biotechnol.">
        <title>Exploiting the genome sequence of Streptomyces nodosus for enhanced antibiotic production.</title>
        <authorList>
            <person name="Sweeney P."/>
            <person name="Murphy C.D."/>
            <person name="Caffrey P."/>
        </authorList>
    </citation>
    <scope>NUCLEOTIDE SEQUENCE [LARGE SCALE GENOMIC DNA]</scope>
    <source>
        <strain evidence="3 4">ATCC 14899</strain>
    </source>
</reference>
<gene>
    <name evidence="3" type="ORF">SNOD_18445</name>
</gene>
<name>A0A0B5DKT6_9ACTN</name>
<reference evidence="4" key="1">
    <citation type="submission" date="2014-09" db="EMBL/GenBank/DDBJ databases">
        <title>Sequence of the Streptomyces nodosus genome.</title>
        <authorList>
            <person name="Sweeney P."/>
            <person name="Stephens N."/>
            <person name="Murphy C."/>
            <person name="Caffrey P."/>
        </authorList>
    </citation>
    <scope>NUCLEOTIDE SEQUENCE [LARGE SCALE GENOMIC DNA]</scope>
    <source>
        <strain evidence="4">ATCC 14899</strain>
    </source>
</reference>
<dbReference type="Proteomes" id="UP000031526">
    <property type="component" value="Chromosome"/>
</dbReference>
<feature type="domain" description="DUF4232" evidence="2">
    <location>
        <begin position="39"/>
        <end position="163"/>
    </location>
</feature>
<keyword evidence="1" id="KW-0732">Signal</keyword>
<dbReference type="Pfam" id="PF14016">
    <property type="entry name" value="DUF4232"/>
    <property type="match status" value="1"/>
</dbReference>
<dbReference type="AlphaFoldDB" id="A0A0B5DKT6"/>
<sequence>MRTLHAPLALTALVAALTLTACGGGGGSDNGKDTAGCRLAVEVGPGNAATSAGDTGNVPVTLTNRVDAPCTLDGFPGIELKDGDSSWSVAHAEGAKPAKVTLQKGEAATFTITYVRGDGGSLSAPVKNLEITVPGPDEAGSHPWSYGDVALKSREAPDASVGAIQIAGD</sequence>
<evidence type="ECO:0000313" key="4">
    <source>
        <dbReference type="Proteomes" id="UP000031526"/>
    </source>
</evidence>
<evidence type="ECO:0000313" key="3">
    <source>
        <dbReference type="EMBL" id="AJE41780.1"/>
    </source>
</evidence>
<dbReference type="OrthoDB" id="3253417at2"/>
<accession>A0A0B5DKT6</accession>
<evidence type="ECO:0000259" key="2">
    <source>
        <dbReference type="Pfam" id="PF14016"/>
    </source>
</evidence>
<feature type="chain" id="PRO_5038420740" description="DUF4232 domain-containing protein" evidence="1">
    <location>
        <begin position="24"/>
        <end position="169"/>
    </location>
</feature>
<dbReference type="RefSeq" id="WP_043442545.1">
    <property type="nucleotide sequence ID" value="NZ_CP009313.1"/>
</dbReference>
<proteinExistence type="predicted"/>
<dbReference type="PROSITE" id="PS51257">
    <property type="entry name" value="PROKAR_LIPOPROTEIN"/>
    <property type="match status" value="1"/>
</dbReference>
<dbReference type="STRING" id="40318.SNOD_18445"/>
<feature type="signal peptide" evidence="1">
    <location>
        <begin position="1"/>
        <end position="23"/>
    </location>
</feature>
<evidence type="ECO:0000256" key="1">
    <source>
        <dbReference type="SAM" id="SignalP"/>
    </source>
</evidence>